<feature type="region of interest" description="Disordered" evidence="1">
    <location>
        <begin position="82"/>
        <end position="121"/>
    </location>
</feature>
<feature type="compositionally biased region" description="Basic and acidic residues" evidence="1">
    <location>
        <begin position="102"/>
        <end position="121"/>
    </location>
</feature>
<name>A0A6V7PYX0_ANACO</name>
<proteinExistence type="predicted"/>
<dbReference type="EMBL" id="LR862153">
    <property type="protein sequence ID" value="CAD1835950.1"/>
    <property type="molecule type" value="Genomic_DNA"/>
</dbReference>
<sequence>MAPRNHDIQQQQHLLACKRKICRPLFSALEQIGAPYILRACSSSGRAPVLSKRELGSPSAIKEGEMEGQPCRMQGVCGSEQAGMKAANERDEGQIRLRKNERKSITEKCERSLSNDTAGRE</sequence>
<gene>
    <name evidence="2" type="ORF">CB5_LOCUS19161</name>
</gene>
<evidence type="ECO:0000313" key="2">
    <source>
        <dbReference type="EMBL" id="CAD1835950.1"/>
    </source>
</evidence>
<protein>
    <submittedName>
        <fullName evidence="2">Uncharacterized protein</fullName>
    </submittedName>
</protein>
<accession>A0A6V7PYX0</accession>
<reference evidence="2" key="1">
    <citation type="submission" date="2020-07" db="EMBL/GenBank/DDBJ databases">
        <authorList>
            <person name="Lin J."/>
        </authorList>
    </citation>
    <scope>NUCLEOTIDE SEQUENCE</scope>
</reference>
<organism evidence="2">
    <name type="scientific">Ananas comosus var. bracteatus</name>
    <name type="common">red pineapple</name>
    <dbReference type="NCBI Taxonomy" id="296719"/>
    <lineage>
        <taxon>Eukaryota</taxon>
        <taxon>Viridiplantae</taxon>
        <taxon>Streptophyta</taxon>
        <taxon>Embryophyta</taxon>
        <taxon>Tracheophyta</taxon>
        <taxon>Spermatophyta</taxon>
        <taxon>Magnoliopsida</taxon>
        <taxon>Liliopsida</taxon>
        <taxon>Poales</taxon>
        <taxon>Bromeliaceae</taxon>
        <taxon>Bromelioideae</taxon>
        <taxon>Ananas</taxon>
    </lineage>
</organism>
<dbReference type="AlphaFoldDB" id="A0A6V7PYX0"/>
<evidence type="ECO:0000256" key="1">
    <source>
        <dbReference type="SAM" id="MobiDB-lite"/>
    </source>
</evidence>